<dbReference type="SUPFAM" id="SSF53474">
    <property type="entry name" value="alpha/beta-Hydrolases"/>
    <property type="match status" value="1"/>
</dbReference>
<dbReference type="RefSeq" id="WP_380887292.1">
    <property type="nucleotide sequence ID" value="NZ_JBHUDY010000001.1"/>
</dbReference>
<organism evidence="2 3">
    <name type="scientific">Sphingomonas tabacisoli</name>
    <dbReference type="NCBI Taxonomy" id="2249466"/>
    <lineage>
        <taxon>Bacteria</taxon>
        <taxon>Pseudomonadati</taxon>
        <taxon>Pseudomonadota</taxon>
        <taxon>Alphaproteobacteria</taxon>
        <taxon>Sphingomonadales</taxon>
        <taxon>Sphingomonadaceae</taxon>
        <taxon>Sphingomonas</taxon>
    </lineage>
</organism>
<dbReference type="Gene3D" id="3.40.50.1820">
    <property type="entry name" value="alpha/beta hydrolase"/>
    <property type="match status" value="1"/>
</dbReference>
<dbReference type="PANTHER" id="PTHR43194:SF2">
    <property type="entry name" value="PEROXISOMAL MEMBRANE PROTEIN LPX1"/>
    <property type="match status" value="1"/>
</dbReference>
<evidence type="ECO:0000259" key="1">
    <source>
        <dbReference type="Pfam" id="PF12697"/>
    </source>
</evidence>
<gene>
    <name evidence="2" type="ORF">ACFSCW_04425</name>
</gene>
<dbReference type="PANTHER" id="PTHR43194">
    <property type="entry name" value="HYDROLASE ALPHA/BETA FOLD FAMILY"/>
    <property type="match status" value="1"/>
</dbReference>
<dbReference type="InterPro" id="IPR029058">
    <property type="entry name" value="AB_hydrolase_fold"/>
</dbReference>
<dbReference type="InterPro" id="IPR000073">
    <property type="entry name" value="AB_hydrolase_1"/>
</dbReference>
<reference evidence="3" key="1">
    <citation type="journal article" date="2019" name="Int. J. Syst. Evol. Microbiol.">
        <title>The Global Catalogue of Microorganisms (GCM) 10K type strain sequencing project: providing services to taxonomists for standard genome sequencing and annotation.</title>
        <authorList>
            <consortium name="The Broad Institute Genomics Platform"/>
            <consortium name="The Broad Institute Genome Sequencing Center for Infectious Disease"/>
            <person name="Wu L."/>
            <person name="Ma J."/>
        </authorList>
    </citation>
    <scope>NUCLEOTIDE SEQUENCE [LARGE SCALE GENOMIC DNA]</scope>
    <source>
        <strain evidence="3">CGMCC 1.16275</strain>
    </source>
</reference>
<proteinExistence type="predicted"/>
<feature type="domain" description="AB hydrolase-1" evidence="1">
    <location>
        <begin position="31"/>
        <end position="276"/>
    </location>
</feature>
<dbReference type="GO" id="GO:0016787">
    <property type="term" value="F:hydrolase activity"/>
    <property type="evidence" value="ECO:0007669"/>
    <property type="project" value="UniProtKB-KW"/>
</dbReference>
<keyword evidence="3" id="KW-1185">Reference proteome</keyword>
<sequence length="287" mass="31499">MAEYTDGFWWNDGLRLHYRDYPGGADGRPPLLCLPGLTRNVRDFEALANRLAPDWRVIAVDFRGRGESAFSKNPASYTPLIYALDLQALLRELDLTAFVSIGTSLGGLVTMLLAGSERDKIRGAVFNDVGPEVERAGIARIRGYVGRSGNWPTWLHAARSLAASQGQAYPDYRIEDWLAMAKRLYRLSSNGRVVIDYDPRIAEPMRNVADEPAPDLWPMIGPLKDAPVLVLRGALSDVLAPATVERMTQVLPMAEAVTVPRVGHAPTLDEPDAVAAIDRLLAKVLKG</sequence>
<dbReference type="Proteomes" id="UP001597115">
    <property type="component" value="Unassembled WGS sequence"/>
</dbReference>
<protein>
    <submittedName>
        <fullName evidence="2">Alpha/beta fold hydrolase</fullName>
    </submittedName>
</protein>
<dbReference type="Pfam" id="PF12697">
    <property type="entry name" value="Abhydrolase_6"/>
    <property type="match status" value="1"/>
</dbReference>
<dbReference type="EMBL" id="JBHUDY010000001">
    <property type="protein sequence ID" value="MFD1611043.1"/>
    <property type="molecule type" value="Genomic_DNA"/>
</dbReference>
<comment type="caution">
    <text evidence="2">The sequence shown here is derived from an EMBL/GenBank/DDBJ whole genome shotgun (WGS) entry which is preliminary data.</text>
</comment>
<keyword evidence="2" id="KW-0378">Hydrolase</keyword>
<accession>A0ABW4I0W3</accession>
<evidence type="ECO:0000313" key="2">
    <source>
        <dbReference type="EMBL" id="MFD1611043.1"/>
    </source>
</evidence>
<dbReference type="InterPro" id="IPR050228">
    <property type="entry name" value="Carboxylesterase_BioH"/>
</dbReference>
<name>A0ABW4I0W3_9SPHN</name>
<evidence type="ECO:0000313" key="3">
    <source>
        <dbReference type="Proteomes" id="UP001597115"/>
    </source>
</evidence>